<dbReference type="Proteomes" id="UP000320475">
    <property type="component" value="Unassembled WGS sequence"/>
</dbReference>
<feature type="signal peptide" evidence="3">
    <location>
        <begin position="1"/>
        <end position="21"/>
    </location>
</feature>
<name>A0A507C7P6_9FUNG</name>
<evidence type="ECO:0000313" key="5">
    <source>
        <dbReference type="EMBL" id="TPX39049.1"/>
    </source>
</evidence>
<comment type="caution">
    <text evidence="4">The sequence shown here is derived from an EMBL/GenBank/DDBJ whole genome shotgun (WGS) entry which is preliminary data.</text>
</comment>
<gene>
    <name evidence="4" type="ORF">SeLEV6574_g08211</name>
    <name evidence="5" type="ORF">SeMB42_g06499</name>
</gene>
<evidence type="ECO:0000313" key="7">
    <source>
        <dbReference type="Proteomes" id="UP000320475"/>
    </source>
</evidence>
<feature type="compositionally biased region" description="Low complexity" evidence="1">
    <location>
        <begin position="361"/>
        <end position="375"/>
    </location>
</feature>
<evidence type="ECO:0000256" key="2">
    <source>
        <dbReference type="SAM" id="Phobius"/>
    </source>
</evidence>
<feature type="chain" id="PRO_5036130957" evidence="3">
    <location>
        <begin position="22"/>
        <end position="385"/>
    </location>
</feature>
<dbReference type="EMBL" id="QEAN01000370">
    <property type="protein sequence ID" value="TPX39049.1"/>
    <property type="molecule type" value="Genomic_DNA"/>
</dbReference>
<evidence type="ECO:0000256" key="3">
    <source>
        <dbReference type="SAM" id="SignalP"/>
    </source>
</evidence>
<keyword evidence="2" id="KW-1133">Transmembrane helix</keyword>
<reference evidence="6 7" key="1">
    <citation type="journal article" date="2019" name="Sci. Rep.">
        <title>Comparative genomics of chytrid fungi reveal insights into the obligate biotrophic and pathogenic lifestyle of Synchytrium endobioticum.</title>
        <authorList>
            <person name="van de Vossenberg B.T.L.H."/>
            <person name="Warris S."/>
            <person name="Nguyen H.D.T."/>
            <person name="van Gent-Pelzer M.P.E."/>
            <person name="Joly D.L."/>
            <person name="van de Geest H.C."/>
            <person name="Bonants P.J.M."/>
            <person name="Smith D.S."/>
            <person name="Levesque C.A."/>
            <person name="van der Lee T.A.J."/>
        </authorList>
    </citation>
    <scope>NUCLEOTIDE SEQUENCE [LARGE SCALE GENOMIC DNA]</scope>
    <source>
        <strain evidence="4 7">LEV6574</strain>
        <strain evidence="5 6">MB42</strain>
    </source>
</reference>
<dbReference type="Proteomes" id="UP000317494">
    <property type="component" value="Unassembled WGS sequence"/>
</dbReference>
<dbReference type="EMBL" id="QEAM01000780">
    <property type="protein sequence ID" value="TPX35169.1"/>
    <property type="molecule type" value="Genomic_DNA"/>
</dbReference>
<proteinExistence type="predicted"/>
<dbReference type="AlphaFoldDB" id="A0A507C7P6"/>
<feature type="transmembrane region" description="Helical" evidence="2">
    <location>
        <begin position="92"/>
        <end position="124"/>
    </location>
</feature>
<keyword evidence="2" id="KW-0472">Membrane</keyword>
<organism evidence="4 7">
    <name type="scientific">Synchytrium endobioticum</name>
    <dbReference type="NCBI Taxonomy" id="286115"/>
    <lineage>
        <taxon>Eukaryota</taxon>
        <taxon>Fungi</taxon>
        <taxon>Fungi incertae sedis</taxon>
        <taxon>Chytridiomycota</taxon>
        <taxon>Chytridiomycota incertae sedis</taxon>
        <taxon>Chytridiomycetes</taxon>
        <taxon>Synchytriales</taxon>
        <taxon>Synchytriaceae</taxon>
        <taxon>Synchytrium</taxon>
    </lineage>
</organism>
<feature type="region of interest" description="Disordered" evidence="1">
    <location>
        <begin position="358"/>
        <end position="385"/>
    </location>
</feature>
<keyword evidence="3" id="KW-0732">Signal</keyword>
<evidence type="ECO:0000256" key="1">
    <source>
        <dbReference type="SAM" id="MobiDB-lite"/>
    </source>
</evidence>
<keyword evidence="6" id="KW-1185">Reference proteome</keyword>
<sequence>MQSVILLSLLLLLVGINQIVALPSPATRGVRQIEEVASSHGDGGADGDAYTIVTDDSLSAVSSATSVSSVSDLKPRGHQGPAILNTLLQVSLILPALALGSLIALLLAPVVATFLLVAACIFFWQVFVRDAAQTARLLLRKKTRLPERKCTHCHRRYKVAESVPGTLHVAESVPETLHVAEYAPETPPPAALAPEGSPVDVDAVVAQLIKDYDDIHDGYVSTFEQNRLLRAPIAEVDGQVTSSSHPHNSVSSGHSVPPLAAAYAPETPPPAALALEGSAVDKDAIDAHILPDYYDIAEACEGTIKDCRESQDIIAEMAAQVQRMSAMKEERSQGLGERMADVTERRRCDMGSANGIVRDISMGSLPSSPGSPSGPHAYTSQHYVE</sequence>
<keyword evidence="2" id="KW-0812">Transmembrane</keyword>
<accession>A0A507C7P6</accession>
<dbReference type="VEuPathDB" id="FungiDB:SeMB42_g06499"/>
<protein>
    <submittedName>
        <fullName evidence="4">Uncharacterized protein</fullName>
    </submittedName>
</protein>
<evidence type="ECO:0000313" key="6">
    <source>
        <dbReference type="Proteomes" id="UP000317494"/>
    </source>
</evidence>
<evidence type="ECO:0000313" key="4">
    <source>
        <dbReference type="EMBL" id="TPX35169.1"/>
    </source>
</evidence>